<reference evidence="1 2" key="1">
    <citation type="journal article" date="2022" name="Nat. Ecol. Evol.">
        <title>A masculinizing supergene underlies an exaggerated male reproductive morph in a spider.</title>
        <authorList>
            <person name="Hendrickx F."/>
            <person name="De Corte Z."/>
            <person name="Sonet G."/>
            <person name="Van Belleghem S.M."/>
            <person name="Kostlbacher S."/>
            <person name="Vangestel C."/>
        </authorList>
    </citation>
    <scope>NUCLEOTIDE SEQUENCE [LARGE SCALE GENOMIC DNA]</scope>
    <source>
        <strain evidence="1">W744_W776</strain>
    </source>
</reference>
<organism evidence="1 2">
    <name type="scientific">Oedothorax gibbosus</name>
    <dbReference type="NCBI Taxonomy" id="931172"/>
    <lineage>
        <taxon>Eukaryota</taxon>
        <taxon>Metazoa</taxon>
        <taxon>Ecdysozoa</taxon>
        <taxon>Arthropoda</taxon>
        <taxon>Chelicerata</taxon>
        <taxon>Arachnida</taxon>
        <taxon>Araneae</taxon>
        <taxon>Araneomorphae</taxon>
        <taxon>Entelegynae</taxon>
        <taxon>Araneoidea</taxon>
        <taxon>Linyphiidae</taxon>
        <taxon>Erigoninae</taxon>
        <taxon>Oedothorax</taxon>
    </lineage>
</organism>
<protein>
    <submittedName>
        <fullName evidence="1">Uncharacterized protein</fullName>
    </submittedName>
</protein>
<evidence type="ECO:0000313" key="2">
    <source>
        <dbReference type="Proteomes" id="UP000827092"/>
    </source>
</evidence>
<name>A0AAV6UQN0_9ARAC</name>
<accession>A0AAV6UQN0</accession>
<dbReference type="EMBL" id="JAFNEN010000320">
    <property type="protein sequence ID" value="KAG8185951.1"/>
    <property type="molecule type" value="Genomic_DNA"/>
</dbReference>
<sequence>MGQSTRKSKDDKELVTQTTSEYKKRVRAADARNVRMRFPFISPPRDYDYSDTNPYQMAACIPQETDISTTGRANVIAKTTC</sequence>
<evidence type="ECO:0000313" key="1">
    <source>
        <dbReference type="EMBL" id="KAG8185951.1"/>
    </source>
</evidence>
<comment type="caution">
    <text evidence="1">The sequence shown here is derived from an EMBL/GenBank/DDBJ whole genome shotgun (WGS) entry which is preliminary data.</text>
</comment>
<dbReference type="Proteomes" id="UP000827092">
    <property type="component" value="Unassembled WGS sequence"/>
</dbReference>
<gene>
    <name evidence="1" type="ORF">JTE90_010734</name>
</gene>
<keyword evidence="2" id="KW-1185">Reference proteome</keyword>
<proteinExistence type="predicted"/>
<dbReference type="AlphaFoldDB" id="A0AAV6UQN0"/>